<gene>
    <name evidence="1" type="ORF">EGW08_013702</name>
</gene>
<keyword evidence="2" id="KW-1185">Reference proteome</keyword>
<comment type="caution">
    <text evidence="1">The sequence shown here is derived from an EMBL/GenBank/DDBJ whole genome shotgun (WGS) entry which is preliminary data.</text>
</comment>
<proteinExistence type="predicted"/>
<accession>A0A3S1BDW2</accession>
<sequence>MSIASEVNVTSVELRGKQSLKVGGRMSLKLKPCFSSCFWFTRVTIATSDMACFAREGFSTGLTGRVFNTVCEICVFFWGGPFVTVLVKALGCASFQYQIKS</sequence>
<evidence type="ECO:0000313" key="2">
    <source>
        <dbReference type="Proteomes" id="UP000271974"/>
    </source>
</evidence>
<dbReference type="AlphaFoldDB" id="A0A3S1BDW2"/>
<name>A0A3S1BDW2_ELYCH</name>
<organism evidence="1 2">
    <name type="scientific">Elysia chlorotica</name>
    <name type="common">Eastern emerald elysia</name>
    <name type="synonym">Sea slug</name>
    <dbReference type="NCBI Taxonomy" id="188477"/>
    <lineage>
        <taxon>Eukaryota</taxon>
        <taxon>Metazoa</taxon>
        <taxon>Spiralia</taxon>
        <taxon>Lophotrochozoa</taxon>
        <taxon>Mollusca</taxon>
        <taxon>Gastropoda</taxon>
        <taxon>Heterobranchia</taxon>
        <taxon>Euthyneura</taxon>
        <taxon>Panpulmonata</taxon>
        <taxon>Sacoglossa</taxon>
        <taxon>Placobranchoidea</taxon>
        <taxon>Plakobranchidae</taxon>
        <taxon>Elysia</taxon>
    </lineage>
</organism>
<protein>
    <submittedName>
        <fullName evidence="1">Uncharacterized protein</fullName>
    </submittedName>
</protein>
<reference evidence="1 2" key="1">
    <citation type="submission" date="2019-01" db="EMBL/GenBank/DDBJ databases">
        <title>A draft genome assembly of the solar-powered sea slug Elysia chlorotica.</title>
        <authorList>
            <person name="Cai H."/>
            <person name="Li Q."/>
            <person name="Fang X."/>
            <person name="Li J."/>
            <person name="Curtis N.E."/>
            <person name="Altenburger A."/>
            <person name="Shibata T."/>
            <person name="Feng M."/>
            <person name="Maeda T."/>
            <person name="Schwartz J.A."/>
            <person name="Shigenobu S."/>
            <person name="Lundholm N."/>
            <person name="Nishiyama T."/>
            <person name="Yang H."/>
            <person name="Hasebe M."/>
            <person name="Li S."/>
            <person name="Pierce S.K."/>
            <person name="Wang J."/>
        </authorList>
    </citation>
    <scope>NUCLEOTIDE SEQUENCE [LARGE SCALE GENOMIC DNA]</scope>
    <source>
        <strain evidence="1">EC2010</strain>
        <tissue evidence="1">Whole organism of an adult</tissue>
    </source>
</reference>
<dbReference type="Proteomes" id="UP000271974">
    <property type="component" value="Unassembled WGS sequence"/>
</dbReference>
<evidence type="ECO:0000313" key="1">
    <source>
        <dbReference type="EMBL" id="RUS78524.1"/>
    </source>
</evidence>
<dbReference type="EMBL" id="RQTK01000504">
    <property type="protein sequence ID" value="RUS78524.1"/>
    <property type="molecule type" value="Genomic_DNA"/>
</dbReference>